<dbReference type="PROSITE" id="PS50932">
    <property type="entry name" value="HTH_LACI_2"/>
    <property type="match status" value="1"/>
</dbReference>
<dbReference type="PANTHER" id="PTHR30146:SF95">
    <property type="entry name" value="RIBOSE OPERON REPRESSOR"/>
    <property type="match status" value="1"/>
</dbReference>
<keyword evidence="3" id="KW-0238">DNA-binding</keyword>
<dbReference type="EMBL" id="CP095074">
    <property type="protein sequence ID" value="UOQ94823.1"/>
    <property type="molecule type" value="Genomic_DNA"/>
</dbReference>
<dbReference type="InterPro" id="IPR046335">
    <property type="entry name" value="LacI/GalR-like_sensor"/>
</dbReference>
<keyword evidence="1" id="KW-0678">Repressor</keyword>
<feature type="domain" description="HTH lacI-type" evidence="5">
    <location>
        <begin position="2"/>
        <end position="56"/>
    </location>
</feature>
<dbReference type="PRINTS" id="PR00036">
    <property type="entry name" value="HTHLACI"/>
</dbReference>
<dbReference type="Gene3D" id="3.40.50.2300">
    <property type="match status" value="2"/>
</dbReference>
<dbReference type="SUPFAM" id="SSF47413">
    <property type="entry name" value="lambda repressor-like DNA-binding domains"/>
    <property type="match status" value="1"/>
</dbReference>
<dbReference type="PROSITE" id="PS00356">
    <property type="entry name" value="HTH_LACI_1"/>
    <property type="match status" value="1"/>
</dbReference>
<dbReference type="CDD" id="cd01392">
    <property type="entry name" value="HTH_LacI"/>
    <property type="match status" value="1"/>
</dbReference>
<name>A0ABY4H324_9BACI</name>
<evidence type="ECO:0000256" key="1">
    <source>
        <dbReference type="ARBA" id="ARBA00022491"/>
    </source>
</evidence>
<reference evidence="6 7" key="1">
    <citation type="submission" date="2022-04" db="EMBL/GenBank/DDBJ databases">
        <title>Halobacillus sp. isolated from saltern.</title>
        <authorList>
            <person name="Won M."/>
            <person name="Lee C.-M."/>
            <person name="Woen H.-Y."/>
            <person name="Kwon S.-W."/>
        </authorList>
    </citation>
    <scope>NUCLEOTIDE SEQUENCE [LARGE SCALE GENOMIC DNA]</scope>
    <source>
        <strain evidence="6 7">SSTM10-2</strain>
    </source>
</reference>
<dbReference type="PANTHER" id="PTHR30146">
    <property type="entry name" value="LACI-RELATED TRANSCRIPTIONAL REPRESSOR"/>
    <property type="match status" value="1"/>
</dbReference>
<accession>A0ABY4H324</accession>
<dbReference type="Pfam" id="PF13377">
    <property type="entry name" value="Peripla_BP_3"/>
    <property type="match status" value="1"/>
</dbReference>
<evidence type="ECO:0000256" key="3">
    <source>
        <dbReference type="ARBA" id="ARBA00023125"/>
    </source>
</evidence>
<dbReference type="InterPro" id="IPR028082">
    <property type="entry name" value="Peripla_BP_I"/>
</dbReference>
<evidence type="ECO:0000259" key="5">
    <source>
        <dbReference type="PROSITE" id="PS50932"/>
    </source>
</evidence>
<evidence type="ECO:0000256" key="2">
    <source>
        <dbReference type="ARBA" id="ARBA00023015"/>
    </source>
</evidence>
<dbReference type="Gene3D" id="1.10.260.40">
    <property type="entry name" value="lambda repressor-like DNA-binding domains"/>
    <property type="match status" value="1"/>
</dbReference>
<proteinExistence type="predicted"/>
<dbReference type="Proteomes" id="UP000831880">
    <property type="component" value="Chromosome"/>
</dbReference>
<dbReference type="CDD" id="cd06267">
    <property type="entry name" value="PBP1_LacI_sugar_binding-like"/>
    <property type="match status" value="1"/>
</dbReference>
<evidence type="ECO:0000313" key="6">
    <source>
        <dbReference type="EMBL" id="UOQ94823.1"/>
    </source>
</evidence>
<dbReference type="Pfam" id="PF00356">
    <property type="entry name" value="LacI"/>
    <property type="match status" value="1"/>
</dbReference>
<dbReference type="InterPro" id="IPR000843">
    <property type="entry name" value="HTH_LacI"/>
</dbReference>
<evidence type="ECO:0000313" key="7">
    <source>
        <dbReference type="Proteomes" id="UP000831880"/>
    </source>
</evidence>
<sequence>MTTIKDVAKLAEVSVATVSRVLNKNGYVHTETEKRVADAIKQLNYKPNDVARSLFKGRSKMIALLVPDIMNPFFPELARAVEDVTKQHNFTFVLCNTDDDIDKEMAYLDALKQKSVDGIIIVSSTITAEDINGMGTPIVALDRILSSSLSSVTVNNCVGAREAVQHLKAIGCQRIAHVSGPENVSNAKQRLKGYLEEVQDEQWFHPSYIEQGDYHFENAKAATEKLLNKHRDIDGLFVANDLMGVGALKAAESLGINVPEDLSIIAFDGISLGETTSPALTTMAQPIYQAGARAAEILIEQIENQNLATTNEEFSVKLVERQSTRRCSP</sequence>
<dbReference type="SMART" id="SM00354">
    <property type="entry name" value="HTH_LACI"/>
    <property type="match status" value="1"/>
</dbReference>
<keyword evidence="2" id="KW-0805">Transcription regulation</keyword>
<organism evidence="6 7">
    <name type="scientific">Halobacillus shinanisalinarum</name>
    <dbReference type="NCBI Taxonomy" id="2932258"/>
    <lineage>
        <taxon>Bacteria</taxon>
        <taxon>Bacillati</taxon>
        <taxon>Bacillota</taxon>
        <taxon>Bacilli</taxon>
        <taxon>Bacillales</taxon>
        <taxon>Bacillaceae</taxon>
        <taxon>Halobacillus</taxon>
    </lineage>
</organism>
<dbReference type="RefSeq" id="WP_244754679.1">
    <property type="nucleotide sequence ID" value="NZ_CP095074.1"/>
</dbReference>
<dbReference type="SUPFAM" id="SSF53822">
    <property type="entry name" value="Periplasmic binding protein-like I"/>
    <property type="match status" value="1"/>
</dbReference>
<dbReference type="InterPro" id="IPR010982">
    <property type="entry name" value="Lambda_DNA-bd_dom_sf"/>
</dbReference>
<evidence type="ECO:0000256" key="4">
    <source>
        <dbReference type="ARBA" id="ARBA00023163"/>
    </source>
</evidence>
<keyword evidence="7" id="KW-1185">Reference proteome</keyword>
<keyword evidence="4" id="KW-0804">Transcription</keyword>
<gene>
    <name evidence="6" type="ORF">MUO14_07800</name>
</gene>
<protein>
    <submittedName>
        <fullName evidence="6">LacI family transcriptional regulator</fullName>
    </submittedName>
</protein>